<dbReference type="EC" id="2.4.1.-" evidence="4"/>
<dbReference type="SUPFAM" id="SSF53756">
    <property type="entry name" value="UDP-Glycosyltransferase/glycogen phosphorylase"/>
    <property type="match status" value="1"/>
</dbReference>
<dbReference type="CDD" id="cd03784">
    <property type="entry name" value="GT1_Gtf-like"/>
    <property type="match status" value="1"/>
</dbReference>
<name>A0A0K9NN29_ZOSMR</name>
<dbReference type="OrthoDB" id="5835829at2759"/>
<dbReference type="Gene3D" id="3.40.50.2000">
    <property type="entry name" value="Glycogen Phosphorylase B"/>
    <property type="match status" value="2"/>
</dbReference>
<evidence type="ECO:0000259" key="5">
    <source>
        <dbReference type="Pfam" id="PF26168"/>
    </source>
</evidence>
<dbReference type="InterPro" id="IPR058980">
    <property type="entry name" value="Glyco_transf_N"/>
</dbReference>
<accession>A0A0K9NN29</accession>
<dbReference type="AlphaFoldDB" id="A0A0K9NN29"/>
<comment type="caution">
    <text evidence="6">The sequence shown here is derived from an EMBL/GenBank/DDBJ whole genome shotgun (WGS) entry which is preliminary data.</text>
</comment>
<reference evidence="7" key="1">
    <citation type="journal article" date="2016" name="Nature">
        <title>The genome of the seagrass Zostera marina reveals angiosperm adaptation to the sea.</title>
        <authorList>
            <person name="Olsen J.L."/>
            <person name="Rouze P."/>
            <person name="Verhelst B."/>
            <person name="Lin Y.-C."/>
            <person name="Bayer T."/>
            <person name="Collen J."/>
            <person name="Dattolo E."/>
            <person name="De Paoli E."/>
            <person name="Dittami S."/>
            <person name="Maumus F."/>
            <person name="Michel G."/>
            <person name="Kersting A."/>
            <person name="Lauritano C."/>
            <person name="Lohaus R."/>
            <person name="Toepel M."/>
            <person name="Tonon T."/>
            <person name="Vanneste K."/>
            <person name="Amirebrahimi M."/>
            <person name="Brakel J."/>
            <person name="Bostroem C."/>
            <person name="Chovatia M."/>
            <person name="Grimwood J."/>
            <person name="Jenkins J.W."/>
            <person name="Jueterbock A."/>
            <person name="Mraz A."/>
            <person name="Stam W.T."/>
            <person name="Tice H."/>
            <person name="Bornberg-Bauer E."/>
            <person name="Green P.J."/>
            <person name="Pearson G.A."/>
            <person name="Procaccini G."/>
            <person name="Duarte C.M."/>
            <person name="Schmutz J."/>
            <person name="Reusch T.B.H."/>
            <person name="Van de Peer Y."/>
        </authorList>
    </citation>
    <scope>NUCLEOTIDE SEQUENCE [LARGE SCALE GENOMIC DNA]</scope>
    <source>
        <strain evidence="7">cv. Finnish</strain>
    </source>
</reference>
<gene>
    <name evidence="6" type="ORF">ZOSMA_86G00350</name>
</gene>
<dbReference type="PANTHER" id="PTHR48047">
    <property type="entry name" value="GLYCOSYLTRANSFERASE"/>
    <property type="match status" value="1"/>
</dbReference>
<keyword evidence="2 3" id="KW-0808">Transferase</keyword>
<dbReference type="Pfam" id="PF00201">
    <property type="entry name" value="UDPGT"/>
    <property type="match status" value="1"/>
</dbReference>
<dbReference type="InterPro" id="IPR002213">
    <property type="entry name" value="UDP_glucos_trans"/>
</dbReference>
<dbReference type="GO" id="GO:0035251">
    <property type="term" value="F:UDP-glucosyltransferase activity"/>
    <property type="evidence" value="ECO:0000318"/>
    <property type="project" value="GO_Central"/>
</dbReference>
<evidence type="ECO:0000313" key="6">
    <source>
        <dbReference type="EMBL" id="KMZ57400.1"/>
    </source>
</evidence>
<dbReference type="Proteomes" id="UP000036987">
    <property type="component" value="Unassembled WGS sequence"/>
</dbReference>
<evidence type="ECO:0000256" key="1">
    <source>
        <dbReference type="ARBA" id="ARBA00009995"/>
    </source>
</evidence>
<dbReference type="Pfam" id="PF26168">
    <property type="entry name" value="Glyco_transf_N"/>
    <property type="match status" value="1"/>
</dbReference>
<dbReference type="EMBL" id="LFYR01002072">
    <property type="protein sequence ID" value="KMZ57400.1"/>
    <property type="molecule type" value="Genomic_DNA"/>
</dbReference>
<keyword evidence="3" id="KW-0328">Glycosyltransferase</keyword>
<feature type="domain" description="Glycosyltransferase N-terminal" evidence="5">
    <location>
        <begin position="9"/>
        <end position="250"/>
    </location>
</feature>
<dbReference type="PANTHER" id="PTHR48047:SF182">
    <property type="entry name" value="GLYCOSYLTRANSFERASE"/>
    <property type="match status" value="1"/>
</dbReference>
<dbReference type="FunFam" id="3.40.50.2000:FF:000060">
    <property type="entry name" value="Glycosyltransferase"/>
    <property type="match status" value="1"/>
</dbReference>
<dbReference type="STRING" id="29655.A0A0K9NN29"/>
<keyword evidence="7" id="KW-1185">Reference proteome</keyword>
<protein>
    <recommendedName>
        <fullName evidence="4">Glycosyltransferase</fullName>
        <ecNumber evidence="4">2.4.1.-</ecNumber>
    </recommendedName>
</protein>
<evidence type="ECO:0000313" key="7">
    <source>
        <dbReference type="Proteomes" id="UP000036987"/>
    </source>
</evidence>
<sequence>MMAGDVAHFVLVPFMAQGHIIPMVDFGRVLAEHGMQVSLITTPFNLCRLQATVDRIDRSGLLIDFVSLCFPTEEVGLPEGYENVDVIPSPKTDVKSDLFHKFFKGAAMLAEPLEAYIQQMQHKNLKIPIIMVTDFCNPWTRKVSEKLDLPRLVFYSVCCYTLIFDKIFERNSEVGDVFVVPDLEQRIEVPRPTEYIFFSTPEFEYMRLEIKNSDQSADGLLINTFYELEPMFIERYSKMTGKKIWPVGPVSLCNKEIADKAMRGARSLVGDDKILDFLDSMAPKSVVYFSLGSITRLSVIQLKEIGKGLEAARHPFIWVIRYGEKSLEDEIEKWLREDGLEERTKMRSLIIRGWAPQILILSHASTGAFFTHCGWNSSLEGISFGVPMITWPCFADQFANASFITEVAKIGVGIGVTETVFLQNYTVTPIPTPILVKVIDNGEEMRKRVLDLSEAAKTSFEIGGSSHKNISLFLQKPILRK</sequence>
<dbReference type="OMA" id="WVIREWG"/>
<evidence type="ECO:0000256" key="3">
    <source>
        <dbReference type="RuleBase" id="RU003718"/>
    </source>
</evidence>
<organism evidence="6 7">
    <name type="scientific">Zostera marina</name>
    <name type="common">Eelgrass</name>
    <dbReference type="NCBI Taxonomy" id="29655"/>
    <lineage>
        <taxon>Eukaryota</taxon>
        <taxon>Viridiplantae</taxon>
        <taxon>Streptophyta</taxon>
        <taxon>Embryophyta</taxon>
        <taxon>Tracheophyta</taxon>
        <taxon>Spermatophyta</taxon>
        <taxon>Magnoliopsida</taxon>
        <taxon>Liliopsida</taxon>
        <taxon>Zosteraceae</taxon>
        <taxon>Zostera</taxon>
    </lineage>
</organism>
<dbReference type="PROSITE" id="PS00375">
    <property type="entry name" value="UDPGT"/>
    <property type="match status" value="1"/>
</dbReference>
<comment type="similarity">
    <text evidence="1 3">Belongs to the UDP-glycosyltransferase family.</text>
</comment>
<evidence type="ECO:0000256" key="4">
    <source>
        <dbReference type="RuleBase" id="RU362057"/>
    </source>
</evidence>
<dbReference type="InterPro" id="IPR035595">
    <property type="entry name" value="UDP_glycos_trans_CS"/>
</dbReference>
<evidence type="ECO:0000256" key="2">
    <source>
        <dbReference type="ARBA" id="ARBA00022679"/>
    </source>
</evidence>
<proteinExistence type="inferred from homology"/>